<keyword evidence="7 9" id="KW-0560">Oxidoreductase</keyword>
<dbReference type="NCBIfam" id="NF004231">
    <property type="entry name" value="PRK05679.1"/>
    <property type="match status" value="1"/>
</dbReference>
<dbReference type="AlphaFoldDB" id="A0A937F412"/>
<comment type="subunit">
    <text evidence="4 9">Homodimer.</text>
</comment>
<dbReference type="RefSeq" id="WP_202243624.1">
    <property type="nucleotide sequence ID" value="NZ_JAESIY010000003.1"/>
</dbReference>
<comment type="catalytic activity">
    <reaction evidence="9">
        <text>pyridoxine 5'-phosphate + O2 = pyridoxal 5'-phosphate + H2O2</text>
        <dbReference type="Rhea" id="RHEA:15149"/>
        <dbReference type="ChEBI" id="CHEBI:15379"/>
        <dbReference type="ChEBI" id="CHEBI:16240"/>
        <dbReference type="ChEBI" id="CHEBI:58589"/>
        <dbReference type="ChEBI" id="CHEBI:597326"/>
        <dbReference type="EC" id="1.4.3.5"/>
    </reaction>
</comment>
<evidence type="ECO:0000256" key="8">
    <source>
        <dbReference type="ARBA" id="ARBA00023096"/>
    </source>
</evidence>
<feature type="binding site" evidence="9 11">
    <location>
        <begin position="77"/>
        <end position="78"/>
    </location>
    <ligand>
        <name>FMN</name>
        <dbReference type="ChEBI" id="CHEBI:58210"/>
    </ligand>
</feature>
<feature type="binding site" evidence="9 10">
    <location>
        <position position="128"/>
    </location>
    <ligand>
        <name>substrate</name>
    </ligand>
</feature>
<dbReference type="Pfam" id="PF01243">
    <property type="entry name" value="PNPOx_N"/>
    <property type="match status" value="1"/>
</dbReference>
<evidence type="ECO:0000256" key="2">
    <source>
        <dbReference type="ARBA" id="ARBA00005037"/>
    </source>
</evidence>
<feature type="binding site" evidence="9 11">
    <location>
        <position position="84"/>
    </location>
    <ligand>
        <name>FMN</name>
        <dbReference type="ChEBI" id="CHEBI:58210"/>
    </ligand>
</feature>
<dbReference type="InterPro" id="IPR000659">
    <property type="entry name" value="Pyridox_Oxase"/>
</dbReference>
<organism evidence="14 15">
    <name type="scientific">Fulvivirga sediminis</name>
    <dbReference type="NCBI Taxonomy" id="2803949"/>
    <lineage>
        <taxon>Bacteria</taxon>
        <taxon>Pseudomonadati</taxon>
        <taxon>Bacteroidota</taxon>
        <taxon>Cytophagia</taxon>
        <taxon>Cytophagales</taxon>
        <taxon>Fulvivirgaceae</taxon>
        <taxon>Fulvivirga</taxon>
    </lineage>
</organism>
<proteinExistence type="inferred from homology"/>
<comment type="pathway">
    <text evidence="2 9">Cofactor metabolism; pyridoxal 5'-phosphate salvage; pyridoxal 5'-phosphate from pyridoxine 5'-phosphate: step 1/1.</text>
</comment>
<comment type="catalytic activity">
    <reaction evidence="9">
        <text>pyridoxamine 5'-phosphate + O2 + H2O = pyridoxal 5'-phosphate + H2O2 + NH4(+)</text>
        <dbReference type="Rhea" id="RHEA:15817"/>
        <dbReference type="ChEBI" id="CHEBI:15377"/>
        <dbReference type="ChEBI" id="CHEBI:15379"/>
        <dbReference type="ChEBI" id="CHEBI:16240"/>
        <dbReference type="ChEBI" id="CHEBI:28938"/>
        <dbReference type="ChEBI" id="CHEBI:58451"/>
        <dbReference type="ChEBI" id="CHEBI:597326"/>
        <dbReference type="EC" id="1.4.3.5"/>
    </reaction>
</comment>
<evidence type="ECO:0000256" key="6">
    <source>
        <dbReference type="ARBA" id="ARBA00022643"/>
    </source>
</evidence>
<comment type="cofactor">
    <cofactor evidence="9 11">
        <name>FMN</name>
        <dbReference type="ChEBI" id="CHEBI:58210"/>
    </cofactor>
    <text evidence="9 11">Binds 1 FMN per subunit.</text>
</comment>
<dbReference type="FunFam" id="2.30.110.10:FF:000005">
    <property type="entry name" value="NAD(P)H-hydrate epimerase"/>
    <property type="match status" value="1"/>
</dbReference>
<dbReference type="PANTHER" id="PTHR10851">
    <property type="entry name" value="PYRIDOXINE-5-PHOSPHATE OXIDASE"/>
    <property type="match status" value="1"/>
</dbReference>
<dbReference type="GO" id="GO:0010181">
    <property type="term" value="F:FMN binding"/>
    <property type="evidence" value="ECO:0007669"/>
    <property type="project" value="UniProtKB-UniRule"/>
</dbReference>
<feature type="binding site" evidence="9 11">
    <location>
        <position position="197"/>
    </location>
    <ligand>
        <name>FMN</name>
        <dbReference type="ChEBI" id="CHEBI:58210"/>
    </ligand>
</feature>
<evidence type="ECO:0000256" key="3">
    <source>
        <dbReference type="ARBA" id="ARBA00007301"/>
    </source>
</evidence>
<gene>
    <name evidence="9 14" type="primary">pdxH</name>
    <name evidence="14" type="ORF">JL102_07405</name>
</gene>
<sequence length="214" mass="24559">MDKNIADIRKDYALKALDEQDLLPNPINQFEKWLNEAIECDIKEATAMNVATIGEQGFPSSRIILLKGVSEKGFSFYTNYQSAKGKELASNPAVALNFFWPELERQVRIQGMTTKLSEAESTEYFQSRPKGSQIGAWTSPQSTVIANREVLEERQKKIAEKHKDDEVLPKPKQWGGYLVEPFLIEFWQGRPSRLHDRILYVKKGDNWEVNRLAP</sequence>
<dbReference type="EMBL" id="JAESIY010000003">
    <property type="protein sequence ID" value="MBL3655952.1"/>
    <property type="molecule type" value="Genomic_DNA"/>
</dbReference>
<dbReference type="Proteomes" id="UP000659388">
    <property type="component" value="Unassembled WGS sequence"/>
</dbReference>
<dbReference type="InterPro" id="IPR011576">
    <property type="entry name" value="Pyridox_Oxase_N"/>
</dbReference>
<dbReference type="EC" id="1.4.3.5" evidence="9"/>
<feature type="binding site" evidence="9 11">
    <location>
        <position position="106"/>
    </location>
    <ligand>
        <name>FMN</name>
        <dbReference type="ChEBI" id="CHEBI:58210"/>
    </ligand>
</feature>
<feature type="binding site" evidence="9 10">
    <location>
        <position position="132"/>
    </location>
    <ligand>
        <name>substrate</name>
    </ligand>
</feature>
<keyword evidence="6 9" id="KW-0288">FMN</keyword>
<feature type="binding site" evidence="9 10">
    <location>
        <position position="67"/>
    </location>
    <ligand>
        <name>substrate</name>
    </ligand>
</feature>
<dbReference type="InterPro" id="IPR012349">
    <property type="entry name" value="Split_barrel_FMN-bd"/>
</dbReference>
<comment type="caution">
    <text evidence="14">The sequence shown here is derived from an EMBL/GenBank/DDBJ whole genome shotgun (WGS) entry which is preliminary data.</text>
</comment>
<protein>
    <recommendedName>
        <fullName evidence="9">Pyridoxine/pyridoxamine 5'-phosphate oxidase</fullName>
        <ecNumber evidence="9">1.4.3.5</ecNumber>
    </recommendedName>
    <alternativeName>
        <fullName evidence="9">PNP/PMP oxidase</fullName>
        <shortName evidence="9">PNPOx</shortName>
    </alternativeName>
    <alternativeName>
        <fullName evidence="9">Pyridoxal 5'-phosphate synthase</fullName>
    </alternativeName>
</protein>
<keyword evidence="15" id="KW-1185">Reference proteome</keyword>
<feature type="domain" description="Pyridoxine 5'-phosphate oxidase dimerisation C-terminal" evidence="13">
    <location>
        <begin position="174"/>
        <end position="214"/>
    </location>
</feature>
<evidence type="ECO:0000256" key="7">
    <source>
        <dbReference type="ARBA" id="ARBA00023002"/>
    </source>
</evidence>
<name>A0A937F412_9BACT</name>
<feature type="binding site" evidence="9 11">
    <location>
        <begin position="141"/>
        <end position="142"/>
    </location>
    <ligand>
        <name>FMN</name>
        <dbReference type="ChEBI" id="CHEBI:58210"/>
    </ligand>
</feature>
<comment type="pathway">
    <text evidence="1 9">Cofactor metabolism; pyridoxal 5'-phosphate salvage; pyridoxal 5'-phosphate from pyridoxamine 5'-phosphate: step 1/1.</text>
</comment>
<evidence type="ECO:0000256" key="9">
    <source>
        <dbReference type="HAMAP-Rule" id="MF_01629"/>
    </source>
</evidence>
<dbReference type="SUPFAM" id="SSF50475">
    <property type="entry name" value="FMN-binding split barrel"/>
    <property type="match status" value="1"/>
</dbReference>
<feature type="domain" description="Pyridoxamine 5'-phosphate oxidase N-terminal" evidence="12">
    <location>
        <begin position="35"/>
        <end position="156"/>
    </location>
</feature>
<dbReference type="InterPro" id="IPR019576">
    <property type="entry name" value="Pyridoxamine_oxidase_dimer_C"/>
</dbReference>
<dbReference type="HAMAP" id="MF_01629">
    <property type="entry name" value="PdxH"/>
    <property type="match status" value="1"/>
</dbReference>
<evidence type="ECO:0000256" key="5">
    <source>
        <dbReference type="ARBA" id="ARBA00022630"/>
    </source>
</evidence>
<evidence type="ECO:0000256" key="1">
    <source>
        <dbReference type="ARBA" id="ARBA00004738"/>
    </source>
</evidence>
<keyword evidence="8 9" id="KW-0664">Pyridoxine biosynthesis</keyword>
<dbReference type="PIRSF" id="PIRSF000190">
    <property type="entry name" value="Pyd_amn-ph_oxd"/>
    <property type="match status" value="1"/>
</dbReference>
<comment type="caution">
    <text evidence="9">Lacks conserved residue(s) required for the propagation of feature annotation.</text>
</comment>
<reference evidence="14" key="1">
    <citation type="submission" date="2021-01" db="EMBL/GenBank/DDBJ databases">
        <title>Fulvivirga kasyanovii gen. nov., sp nov., a novel member of the phylum Bacteroidetes isolated from seawater in a mussel farm.</title>
        <authorList>
            <person name="Zhao L.-H."/>
            <person name="Wang Z.-J."/>
        </authorList>
    </citation>
    <scope>NUCLEOTIDE SEQUENCE</scope>
    <source>
        <strain evidence="14">2943</strain>
    </source>
</reference>
<evidence type="ECO:0000259" key="13">
    <source>
        <dbReference type="Pfam" id="PF10590"/>
    </source>
</evidence>
<feature type="binding site" evidence="9 11">
    <location>
        <position position="187"/>
    </location>
    <ligand>
        <name>FMN</name>
        <dbReference type="ChEBI" id="CHEBI:58210"/>
    </ligand>
</feature>
<feature type="binding site" evidence="9 11">
    <location>
        <begin position="62"/>
        <end position="67"/>
    </location>
    <ligand>
        <name>FMN</name>
        <dbReference type="ChEBI" id="CHEBI:58210"/>
    </ligand>
</feature>
<feature type="binding site" evidence="9 10">
    <location>
        <begin position="193"/>
        <end position="195"/>
    </location>
    <ligand>
        <name>substrate</name>
    </ligand>
</feature>
<dbReference type="PANTHER" id="PTHR10851:SF0">
    <property type="entry name" value="PYRIDOXINE-5'-PHOSPHATE OXIDASE"/>
    <property type="match status" value="1"/>
</dbReference>
<feature type="binding site" evidence="9 10">
    <location>
        <position position="124"/>
    </location>
    <ligand>
        <name>substrate</name>
    </ligand>
</feature>
<feature type="binding site" evidence="10">
    <location>
        <begin position="9"/>
        <end position="12"/>
    </location>
    <ligand>
        <name>substrate</name>
    </ligand>
</feature>
<comment type="function">
    <text evidence="9">Catalyzes the oxidation of either pyridoxine 5'-phosphate (PNP) or pyridoxamine 5'-phosphate (PMP) into pyridoxal 5'-phosphate (PLP).</text>
</comment>
<keyword evidence="5 9" id="KW-0285">Flavoprotein</keyword>
<evidence type="ECO:0000256" key="4">
    <source>
        <dbReference type="ARBA" id="ARBA00011738"/>
    </source>
</evidence>
<comment type="similarity">
    <text evidence="3 9">Belongs to the pyridoxamine 5'-phosphate oxidase family.</text>
</comment>
<dbReference type="NCBIfam" id="TIGR00558">
    <property type="entry name" value="pdxH"/>
    <property type="match status" value="1"/>
</dbReference>
<evidence type="ECO:0000259" key="12">
    <source>
        <dbReference type="Pfam" id="PF01243"/>
    </source>
</evidence>
<dbReference type="GO" id="GO:0004733">
    <property type="term" value="F:pyridoxamine phosphate oxidase activity"/>
    <property type="evidence" value="ECO:0007669"/>
    <property type="project" value="UniProtKB-UniRule"/>
</dbReference>
<evidence type="ECO:0000313" key="15">
    <source>
        <dbReference type="Proteomes" id="UP000659388"/>
    </source>
</evidence>
<dbReference type="GO" id="GO:0008615">
    <property type="term" value="P:pyridoxine biosynthetic process"/>
    <property type="evidence" value="ECO:0007669"/>
    <property type="project" value="UniProtKB-UniRule"/>
</dbReference>
<evidence type="ECO:0000256" key="11">
    <source>
        <dbReference type="PIRSR" id="PIRSR000190-2"/>
    </source>
</evidence>
<dbReference type="InterPro" id="IPR019740">
    <property type="entry name" value="Pyridox_Oxase_CS"/>
</dbReference>
<evidence type="ECO:0000256" key="10">
    <source>
        <dbReference type="PIRSR" id="PIRSR000190-1"/>
    </source>
</evidence>
<dbReference type="Pfam" id="PF10590">
    <property type="entry name" value="PNP_phzG_C"/>
    <property type="match status" value="1"/>
</dbReference>
<accession>A0A937F412</accession>
<dbReference type="Gene3D" id="2.30.110.10">
    <property type="entry name" value="Electron Transport, Fmn-binding Protein, Chain A"/>
    <property type="match status" value="1"/>
</dbReference>
<dbReference type="PROSITE" id="PS01064">
    <property type="entry name" value="PYRIDOX_OXIDASE"/>
    <property type="match status" value="1"/>
</dbReference>
<evidence type="ECO:0000313" key="14">
    <source>
        <dbReference type="EMBL" id="MBL3655952.1"/>
    </source>
</evidence>